<gene>
    <name evidence="3" type="ORF">Pla52o_01800</name>
</gene>
<evidence type="ECO:0000259" key="2">
    <source>
        <dbReference type="Pfam" id="PF07587"/>
    </source>
</evidence>
<dbReference type="PANTHER" id="PTHR35889:SF3">
    <property type="entry name" value="F-BOX DOMAIN-CONTAINING PROTEIN"/>
    <property type="match status" value="1"/>
</dbReference>
<dbReference type="Pfam" id="PF07587">
    <property type="entry name" value="PSD1"/>
    <property type="match status" value="1"/>
</dbReference>
<dbReference type="PROSITE" id="PS51257">
    <property type="entry name" value="PROKAR_LIPOPROTEIN"/>
    <property type="match status" value="1"/>
</dbReference>
<feature type="domain" description="DUF1553" evidence="2">
    <location>
        <begin position="583"/>
        <end position="798"/>
    </location>
</feature>
<protein>
    <recommendedName>
        <fullName evidence="5">BIG2 domain-containing protein</fullName>
    </recommendedName>
</protein>
<dbReference type="AlphaFoldDB" id="A0A5C6CS09"/>
<dbReference type="InterPro" id="IPR022655">
    <property type="entry name" value="DUF1553"/>
</dbReference>
<evidence type="ECO:0000259" key="1">
    <source>
        <dbReference type="Pfam" id="PF07583"/>
    </source>
</evidence>
<name>A0A5C6CS09_9BACT</name>
<comment type="caution">
    <text evidence="3">The sequence shown here is derived from an EMBL/GenBank/DDBJ whole genome shotgun (WGS) entry which is preliminary data.</text>
</comment>
<reference evidence="3 4" key="1">
    <citation type="submission" date="2019-02" db="EMBL/GenBank/DDBJ databases">
        <title>Deep-cultivation of Planctomycetes and their phenomic and genomic characterization uncovers novel biology.</title>
        <authorList>
            <person name="Wiegand S."/>
            <person name="Jogler M."/>
            <person name="Boedeker C."/>
            <person name="Pinto D."/>
            <person name="Vollmers J."/>
            <person name="Rivas-Marin E."/>
            <person name="Kohn T."/>
            <person name="Peeters S.H."/>
            <person name="Heuer A."/>
            <person name="Rast P."/>
            <person name="Oberbeckmann S."/>
            <person name="Bunk B."/>
            <person name="Jeske O."/>
            <person name="Meyerdierks A."/>
            <person name="Storesund J.E."/>
            <person name="Kallscheuer N."/>
            <person name="Luecker S."/>
            <person name="Lage O.M."/>
            <person name="Pohl T."/>
            <person name="Merkel B.J."/>
            <person name="Hornburger P."/>
            <person name="Mueller R.-W."/>
            <person name="Bruemmer F."/>
            <person name="Labrenz M."/>
            <person name="Spormann A.M."/>
            <person name="Op Den Camp H."/>
            <person name="Overmann J."/>
            <person name="Amann R."/>
            <person name="Jetten M.S.M."/>
            <person name="Mascher T."/>
            <person name="Medema M.H."/>
            <person name="Devos D.P."/>
            <person name="Kaster A.-K."/>
            <person name="Ovreas L."/>
            <person name="Rohde M."/>
            <person name="Galperin M.Y."/>
            <person name="Jogler C."/>
        </authorList>
    </citation>
    <scope>NUCLEOTIDE SEQUENCE [LARGE SCALE GENOMIC DNA]</scope>
    <source>
        <strain evidence="3 4">Pla52o</strain>
    </source>
</reference>
<evidence type="ECO:0000313" key="3">
    <source>
        <dbReference type="EMBL" id="TWU26327.1"/>
    </source>
</evidence>
<dbReference type="Gene3D" id="2.60.40.1080">
    <property type="match status" value="1"/>
</dbReference>
<dbReference type="PANTHER" id="PTHR35889">
    <property type="entry name" value="CYCLOINULO-OLIGOSACCHARIDE FRUCTANOTRANSFERASE-RELATED"/>
    <property type="match status" value="1"/>
</dbReference>
<feature type="domain" description="DUF1549" evidence="1">
    <location>
        <begin position="267"/>
        <end position="482"/>
    </location>
</feature>
<organism evidence="3 4">
    <name type="scientific">Novipirellula galeiformis</name>
    <dbReference type="NCBI Taxonomy" id="2528004"/>
    <lineage>
        <taxon>Bacteria</taxon>
        <taxon>Pseudomonadati</taxon>
        <taxon>Planctomycetota</taxon>
        <taxon>Planctomycetia</taxon>
        <taxon>Pirellulales</taxon>
        <taxon>Pirellulaceae</taxon>
        <taxon>Novipirellula</taxon>
    </lineage>
</organism>
<proteinExistence type="predicted"/>
<evidence type="ECO:0000313" key="4">
    <source>
        <dbReference type="Proteomes" id="UP000316304"/>
    </source>
</evidence>
<keyword evidence="4" id="KW-1185">Reference proteome</keyword>
<evidence type="ECO:0008006" key="5">
    <source>
        <dbReference type="Google" id="ProtNLM"/>
    </source>
</evidence>
<accession>A0A5C6CS09</accession>
<dbReference type="EMBL" id="SJPT01000001">
    <property type="protein sequence ID" value="TWU26327.1"/>
    <property type="molecule type" value="Genomic_DNA"/>
</dbReference>
<dbReference type="Pfam" id="PF07583">
    <property type="entry name" value="PSCyt2"/>
    <property type="match status" value="1"/>
</dbReference>
<dbReference type="InterPro" id="IPR011444">
    <property type="entry name" value="DUF1549"/>
</dbReference>
<dbReference type="Proteomes" id="UP000316304">
    <property type="component" value="Unassembled WGS sequence"/>
</dbReference>
<dbReference type="RefSeq" id="WP_231611994.1">
    <property type="nucleotide sequence ID" value="NZ_SJPT01000001.1"/>
</dbReference>
<sequence length="936" mass="104808">MNRIPVKTSPWIASAALACLLGGWPMIGIAEPAIGKPQPTSPAKTIAPLSERFASADTPEAPDFQKHITPLLGRLGCNGRACHGSFQGRGGFALSLFGYDFKADHDALLAEHRGRVDTAEVDESLILTKPLDAEMHEGGKRFEKGSWEHHVLRRWIESGAKFNSKRVQLLQRLEVTPTEIQFHQAGESVDVKAFAHWQDGSIEEVTELCRFSSNNDAIATINEHGHIDSGDPGDTHIVVYYDNAVVPVPVIRPLGEPRPSAAPMAQPIDRLVQAKLDKLGVVPSGPCTDAEFIRRVSLDMTGMLPAGDTVREFLADTATDKREKLIEDLLDSPAYAAWWATRMSDWTGNSETQLNNVLPIRNAGSRLWHEWLRHRLEANVPYDEIVAGMVEANNRQEGESYRDYCEQMTKACTPGNEAIFAKRDGMPLFWGRRNFQKPEERAIGFAYAFLGVRIECAQCHKHPFDQWSKDDFEKFSRLFTPIRMNQNLVRADAKEVRDALLKEITQGKKLANGDLRKAVYSAARKGEVVPFGELIVNTRGISDKAKKARAAAKKKGRQIPAIQIPSGTILGQAEPTTLDKDPRTALMQWLRDQNNPYFAKAIVNRIWSNYFGSGIVDPADDMNLANPPSNAPLLEYLATEFIAHDFDLKWLHREITRSETYARSSETNTTNALDRVNFSRHVPRRLPAEVVYDAVVLATGSDEKVSRLRGEVSEMAIGEGIVQNRNQKNFALEVFGQSSRESNCDCDRSDSPSLLQSIYLRNDADMHKRLADKDGWVAQACESLGVPGPNKRVDPKQVAAARAADSFRKQMIQRVTQFNAQSVNRQTKTRSQLEREYRRMANRFKQYDFQIPALDVLIENPKSWQELDPKPQASGTSTMTVAGLVEDAYLRTLSRFPDDQEREISEAFIHDSPTPAAGMESILWALVNTKEFIITH</sequence>